<evidence type="ECO:0000313" key="8">
    <source>
        <dbReference type="Proteomes" id="UP000298284"/>
    </source>
</evidence>
<evidence type="ECO:0000256" key="3">
    <source>
        <dbReference type="ARBA" id="ARBA00022553"/>
    </source>
</evidence>
<keyword evidence="8" id="KW-1185">Reference proteome</keyword>
<dbReference type="PROSITE" id="PS50109">
    <property type="entry name" value="HIS_KIN"/>
    <property type="match status" value="1"/>
</dbReference>
<dbReference type="RefSeq" id="WP_135528907.1">
    <property type="nucleotide sequence ID" value="NZ_SRKZ01000001.1"/>
</dbReference>
<dbReference type="PANTHER" id="PTHR43547:SF2">
    <property type="entry name" value="HYBRID SIGNAL TRANSDUCTION HISTIDINE KINASE C"/>
    <property type="match status" value="1"/>
</dbReference>
<evidence type="ECO:0000256" key="4">
    <source>
        <dbReference type="ARBA" id="ARBA00022679"/>
    </source>
</evidence>
<dbReference type="InterPro" id="IPR003594">
    <property type="entry name" value="HATPase_dom"/>
</dbReference>
<comment type="catalytic activity">
    <reaction evidence="1">
        <text>ATP + protein L-histidine = ADP + protein N-phospho-L-histidine.</text>
        <dbReference type="EC" id="2.7.13.3"/>
    </reaction>
</comment>
<dbReference type="GO" id="GO:0000155">
    <property type="term" value="F:phosphorelay sensor kinase activity"/>
    <property type="evidence" value="ECO:0007669"/>
    <property type="project" value="TreeGrafter"/>
</dbReference>
<evidence type="ECO:0000256" key="1">
    <source>
        <dbReference type="ARBA" id="ARBA00000085"/>
    </source>
</evidence>
<dbReference type="PRINTS" id="PR00344">
    <property type="entry name" value="BCTRLSENSOR"/>
</dbReference>
<dbReference type="SMART" id="SM00387">
    <property type="entry name" value="HATPase_c"/>
    <property type="match status" value="1"/>
</dbReference>
<organism evidence="7 8">
    <name type="scientific">Hymenobacter wooponensis</name>
    <dbReference type="NCBI Taxonomy" id="1525360"/>
    <lineage>
        <taxon>Bacteria</taxon>
        <taxon>Pseudomonadati</taxon>
        <taxon>Bacteroidota</taxon>
        <taxon>Cytophagia</taxon>
        <taxon>Cytophagales</taxon>
        <taxon>Hymenobacteraceae</taxon>
        <taxon>Hymenobacter</taxon>
    </lineage>
</organism>
<dbReference type="EC" id="2.7.13.3" evidence="2"/>
<dbReference type="Proteomes" id="UP000298284">
    <property type="component" value="Unassembled WGS sequence"/>
</dbReference>
<dbReference type="CDD" id="cd16922">
    <property type="entry name" value="HATPase_EvgS-ArcB-TorS-like"/>
    <property type="match status" value="1"/>
</dbReference>
<dbReference type="SUPFAM" id="SSF55785">
    <property type="entry name" value="PYP-like sensor domain (PAS domain)"/>
    <property type="match status" value="1"/>
</dbReference>
<proteinExistence type="predicted"/>
<dbReference type="EMBL" id="SRKZ01000001">
    <property type="protein sequence ID" value="TGD82749.1"/>
    <property type="molecule type" value="Genomic_DNA"/>
</dbReference>
<evidence type="ECO:0000256" key="5">
    <source>
        <dbReference type="ARBA" id="ARBA00022777"/>
    </source>
</evidence>
<dbReference type="CDD" id="cd00130">
    <property type="entry name" value="PAS"/>
    <property type="match status" value="1"/>
</dbReference>
<dbReference type="InterPro" id="IPR035965">
    <property type="entry name" value="PAS-like_dom_sf"/>
</dbReference>
<dbReference type="AlphaFoldDB" id="A0A4Z0MTH9"/>
<dbReference type="Gene3D" id="3.30.565.10">
    <property type="entry name" value="Histidine kinase-like ATPase, C-terminal domain"/>
    <property type="match status" value="1"/>
</dbReference>
<dbReference type="SUPFAM" id="SSF55874">
    <property type="entry name" value="ATPase domain of HSP90 chaperone/DNA topoisomerase II/histidine kinase"/>
    <property type="match status" value="1"/>
</dbReference>
<evidence type="ECO:0000256" key="2">
    <source>
        <dbReference type="ARBA" id="ARBA00012438"/>
    </source>
</evidence>
<dbReference type="InterPro" id="IPR004358">
    <property type="entry name" value="Sig_transdc_His_kin-like_C"/>
</dbReference>
<comment type="caution">
    <text evidence="7">The sequence shown here is derived from an EMBL/GenBank/DDBJ whole genome shotgun (WGS) entry which is preliminary data.</text>
</comment>
<protein>
    <recommendedName>
        <fullName evidence="2">histidine kinase</fullName>
        <ecNumber evidence="2">2.7.13.3</ecNumber>
    </recommendedName>
</protein>
<accession>A0A4Z0MTH9</accession>
<evidence type="ECO:0000259" key="6">
    <source>
        <dbReference type="PROSITE" id="PS50109"/>
    </source>
</evidence>
<evidence type="ECO:0000313" key="7">
    <source>
        <dbReference type="EMBL" id="TGD82749.1"/>
    </source>
</evidence>
<reference evidence="7 8" key="1">
    <citation type="submission" date="2019-04" db="EMBL/GenBank/DDBJ databases">
        <authorList>
            <person name="Feng G."/>
            <person name="Zhang J."/>
            <person name="Zhu H."/>
        </authorList>
    </citation>
    <scope>NUCLEOTIDE SEQUENCE [LARGE SCALE GENOMIC DNA]</scope>
    <source>
        <strain evidence="7 8">JCM 19491</strain>
    </source>
</reference>
<dbReference type="FunFam" id="3.30.565.10:FF:000006">
    <property type="entry name" value="Sensor histidine kinase WalK"/>
    <property type="match status" value="1"/>
</dbReference>
<dbReference type="InterPro" id="IPR000014">
    <property type="entry name" value="PAS"/>
</dbReference>
<dbReference type="Pfam" id="PF02518">
    <property type="entry name" value="HATPase_c"/>
    <property type="match status" value="1"/>
</dbReference>
<dbReference type="OrthoDB" id="9757990at2"/>
<dbReference type="InterPro" id="IPR005467">
    <property type="entry name" value="His_kinase_dom"/>
</dbReference>
<keyword evidence="3" id="KW-0597">Phosphoprotein</keyword>
<feature type="domain" description="Histidine kinase" evidence="6">
    <location>
        <begin position="142"/>
        <end position="361"/>
    </location>
</feature>
<keyword evidence="5" id="KW-0418">Kinase</keyword>
<sequence length="367" mass="41552">MLEPATFFLNQAEASQHIHFIYDVEAELIVFVNSAYEQLLLGHSDRVNEELPGLLARLHPDDLPVLRRYWQLWTQGRIHDDIEFRLAHPNRSDQWFCLTPYWHHQPQGKGWLGGILRDISFTKEHEANALKFNSKKNIVLEILAHDLAGAFIMVQQLATYVQDELEPASNPRVLEMLQLMQSTSQHSVQLIHDLVDQEFLESSSVALRRERVDLREKLGQCLEPFRRAPGRQTQQLQYEAPPGPLYAEVDSLKIVQVVANLVGNAMKFTPDEGRITVQLEPCTDCVRIKVADEGIGIPQDLQAALFERFTQARRPGLRGEPTTGLGLFLCKTIVELHQGTISVESTEGQGSVFTVVLPLTEEGLPAR</sequence>
<keyword evidence="4" id="KW-0808">Transferase</keyword>
<gene>
    <name evidence="7" type="ORF">EU557_02905</name>
</gene>
<name>A0A4Z0MTH9_9BACT</name>
<dbReference type="InterPro" id="IPR036890">
    <property type="entry name" value="HATPase_C_sf"/>
</dbReference>
<dbReference type="Gene3D" id="3.30.450.20">
    <property type="entry name" value="PAS domain"/>
    <property type="match status" value="1"/>
</dbReference>
<dbReference type="PANTHER" id="PTHR43547">
    <property type="entry name" value="TWO-COMPONENT HISTIDINE KINASE"/>
    <property type="match status" value="1"/>
</dbReference>